<dbReference type="Proteomes" id="UP000183868">
    <property type="component" value="Chromosome"/>
</dbReference>
<feature type="transmembrane region" description="Helical" evidence="6">
    <location>
        <begin position="494"/>
        <end position="525"/>
    </location>
</feature>
<dbReference type="GO" id="GO:0005886">
    <property type="term" value="C:plasma membrane"/>
    <property type="evidence" value="ECO:0007669"/>
    <property type="project" value="UniProtKB-SubCell"/>
</dbReference>
<dbReference type="EMBL" id="CM001402">
    <property type="protein sequence ID" value="EHO41285.1"/>
    <property type="molecule type" value="Genomic_DNA"/>
</dbReference>
<reference evidence="8 11" key="2">
    <citation type="submission" date="2016-11" db="EMBL/GenBank/DDBJ databases">
        <title>Genomic analysis of Caldithrix abyssi and proposal of a novel bacterial phylum Caldithrichaeota.</title>
        <authorList>
            <person name="Kublanov I."/>
            <person name="Sigalova O."/>
            <person name="Gavrilov S."/>
            <person name="Lebedinsky A."/>
            <person name="Ivanova N."/>
            <person name="Daum C."/>
            <person name="Reddy T."/>
            <person name="Klenk H.P."/>
            <person name="Goker M."/>
            <person name="Reva O."/>
            <person name="Miroshnichenko M."/>
            <person name="Kyprides N."/>
            <person name="Woyke T."/>
            <person name="Gelfand M."/>
        </authorList>
    </citation>
    <scope>NUCLEOTIDE SEQUENCE [LARGE SCALE GENOMIC DNA]</scope>
    <source>
        <strain evidence="8 11">LF13</strain>
    </source>
</reference>
<evidence type="ECO:0000313" key="10">
    <source>
        <dbReference type="Proteomes" id="UP000004671"/>
    </source>
</evidence>
<evidence type="ECO:0000256" key="4">
    <source>
        <dbReference type="ARBA" id="ARBA00022989"/>
    </source>
</evidence>
<evidence type="ECO:0000256" key="2">
    <source>
        <dbReference type="ARBA" id="ARBA00022475"/>
    </source>
</evidence>
<dbReference type="HOGENOM" id="CLU_018751_0_1_0"/>
<dbReference type="STRING" id="880073.Cabys_395"/>
<dbReference type="KEGG" id="caby:Cabys_395"/>
<feature type="transmembrane region" description="Helical" evidence="6">
    <location>
        <begin position="171"/>
        <end position="192"/>
    </location>
</feature>
<protein>
    <submittedName>
        <fullName evidence="8 9">Na+/H+ antiporter NhaC</fullName>
    </submittedName>
</protein>
<dbReference type="EMBL" id="CP018099">
    <property type="protein sequence ID" value="APF17146.1"/>
    <property type="molecule type" value="Genomic_DNA"/>
</dbReference>
<dbReference type="RefSeq" id="WP_006928379.1">
    <property type="nucleotide sequence ID" value="NZ_CM001402.1"/>
</dbReference>
<evidence type="ECO:0000256" key="5">
    <source>
        <dbReference type="ARBA" id="ARBA00023136"/>
    </source>
</evidence>
<evidence type="ECO:0000256" key="6">
    <source>
        <dbReference type="SAM" id="Phobius"/>
    </source>
</evidence>
<comment type="subcellular location">
    <subcellularLocation>
        <location evidence="1">Cell membrane</location>
        <topology evidence="1">Multi-pass membrane protein</topology>
    </subcellularLocation>
</comment>
<feature type="transmembrane region" description="Helical" evidence="6">
    <location>
        <begin position="293"/>
        <end position="318"/>
    </location>
</feature>
<gene>
    <name evidence="8" type="ORF">Cabys_395</name>
    <name evidence="9" type="ORF">Calab_1667</name>
</gene>
<evidence type="ECO:0000256" key="3">
    <source>
        <dbReference type="ARBA" id="ARBA00022692"/>
    </source>
</evidence>
<feature type="transmembrane region" description="Helical" evidence="6">
    <location>
        <begin position="590"/>
        <end position="608"/>
    </location>
</feature>
<feature type="domain" description="Na+/H+ antiporter NhaC-like C-terminal" evidence="7">
    <location>
        <begin position="261"/>
        <end position="607"/>
    </location>
</feature>
<dbReference type="Pfam" id="PF03553">
    <property type="entry name" value="Na_H_antiporter"/>
    <property type="match status" value="1"/>
</dbReference>
<dbReference type="eggNOG" id="COG1757">
    <property type="taxonomic scope" value="Bacteria"/>
</dbReference>
<keyword evidence="10" id="KW-1185">Reference proteome</keyword>
<dbReference type="OrthoDB" id="9762978at2"/>
<dbReference type="Proteomes" id="UP000004671">
    <property type="component" value="Chromosome"/>
</dbReference>
<feature type="transmembrane region" description="Helical" evidence="6">
    <location>
        <begin position="364"/>
        <end position="385"/>
    </location>
</feature>
<evidence type="ECO:0000313" key="8">
    <source>
        <dbReference type="EMBL" id="APF17146.1"/>
    </source>
</evidence>
<evidence type="ECO:0000256" key="1">
    <source>
        <dbReference type="ARBA" id="ARBA00004651"/>
    </source>
</evidence>
<name>H1XRS5_CALAY</name>
<organism evidence="9 10">
    <name type="scientific">Caldithrix abyssi DSM 13497</name>
    <dbReference type="NCBI Taxonomy" id="880073"/>
    <lineage>
        <taxon>Bacteria</taxon>
        <taxon>Pseudomonadati</taxon>
        <taxon>Calditrichota</taxon>
        <taxon>Calditrichia</taxon>
        <taxon>Calditrichales</taxon>
        <taxon>Calditrichaceae</taxon>
        <taxon>Caldithrix</taxon>
    </lineage>
</organism>
<keyword evidence="4 6" id="KW-1133">Transmembrane helix</keyword>
<sequence precursor="true">MRFFRIFLILFLILNLNLLFGQSPTLENKKVVYLSHLKYDLILSLAGADSSSLSEIYLETANTRVPLNAKLDSATQKIILPAVSFPQSGHYRLVAKNLNWQTELKVIPNWLSILPPFVAIVFAMLFRQVIISLFFGIWLGVTFLFDYNPFSGFLNTLTEYIGKAPTDPERMAILIFSLALGGMVGVISRSGGTMGIVHSLRRFASNRRKGQLATWLMGVLIFFDDYANTLIVGNTMRPLTDRLKISREKLSYLVDSTAAPVATMAIISTWIGYQLSLMNDSFQTLNLDLNAYIVFIKTIPYNFYPIFSLMFGFFIAFFNRDLFSMYRAEKRCVTKGTVLREGAVPLADLENSELKPKEGVPLRWYNALIPILVVIITTLSGLWFTGYYNASAQGLLSENMSGLRYVSLVVGSADSFSVLMWASFSGGIVAIVLALVQRILNLDQTLQAWVGGVKAMVMAAIILTLAWAIGNICTDLQTANYVIYLTRDFLSPHLIPVIAFISAGIIALSTGTSWGTMAILIPIVIPMAYQLPKLDPTISPLLQDHIFLSSIASILAGATFGDHCSPISDTTIMSSMATGADHVDHVRTQLPYALISALISLIAGYLLIGYGASPWLSLFIGLILIILIIRFLGKKVE</sequence>
<evidence type="ECO:0000259" key="7">
    <source>
        <dbReference type="Pfam" id="PF03553"/>
    </source>
</evidence>
<dbReference type="InParanoid" id="H1XRS5"/>
<feature type="transmembrane region" description="Helical" evidence="6">
    <location>
        <begin position="117"/>
        <end position="145"/>
    </location>
</feature>
<reference evidence="9 10" key="1">
    <citation type="submission" date="2011-09" db="EMBL/GenBank/DDBJ databases">
        <title>The permanent draft genome of Caldithrix abyssi DSM 13497.</title>
        <authorList>
            <consortium name="US DOE Joint Genome Institute (JGI-PGF)"/>
            <person name="Lucas S."/>
            <person name="Han J."/>
            <person name="Lapidus A."/>
            <person name="Bruce D."/>
            <person name="Goodwin L."/>
            <person name="Pitluck S."/>
            <person name="Peters L."/>
            <person name="Kyrpides N."/>
            <person name="Mavromatis K."/>
            <person name="Ivanova N."/>
            <person name="Mikhailova N."/>
            <person name="Chertkov O."/>
            <person name="Detter J.C."/>
            <person name="Tapia R."/>
            <person name="Han C."/>
            <person name="Land M."/>
            <person name="Hauser L."/>
            <person name="Markowitz V."/>
            <person name="Cheng J.-F."/>
            <person name="Hugenholtz P."/>
            <person name="Woyke T."/>
            <person name="Wu D."/>
            <person name="Spring S."/>
            <person name="Brambilla E."/>
            <person name="Klenk H.-P."/>
            <person name="Eisen J.A."/>
        </authorList>
    </citation>
    <scope>NUCLEOTIDE SEQUENCE [LARGE SCALE GENOMIC DNA]</scope>
    <source>
        <strain evidence="9 10">DSM 13497</strain>
    </source>
</reference>
<dbReference type="InterPro" id="IPR018461">
    <property type="entry name" value="Na/H_Antiport_NhaC-like_C"/>
</dbReference>
<dbReference type="PaxDb" id="880073-Calab_1667"/>
<feature type="transmembrane region" description="Helical" evidence="6">
    <location>
        <begin position="614"/>
        <end position="633"/>
    </location>
</feature>
<dbReference type="PANTHER" id="PTHR43478">
    <property type="entry name" value="NA+/H+ ANTIPORTER-RELATED"/>
    <property type="match status" value="1"/>
</dbReference>
<keyword evidence="3 6" id="KW-0812">Transmembrane</keyword>
<keyword evidence="5 6" id="KW-0472">Membrane</keyword>
<dbReference type="AlphaFoldDB" id="H1XRS5"/>
<keyword evidence="2" id="KW-1003">Cell membrane</keyword>
<evidence type="ECO:0000313" key="11">
    <source>
        <dbReference type="Proteomes" id="UP000183868"/>
    </source>
</evidence>
<proteinExistence type="predicted"/>
<dbReference type="PANTHER" id="PTHR43478:SF1">
    <property type="entry name" value="NA+_H+ ANTIPORTER NHAC-LIKE C-TERMINAL DOMAIN-CONTAINING PROTEIN"/>
    <property type="match status" value="1"/>
</dbReference>
<feature type="transmembrane region" description="Helical" evidence="6">
    <location>
        <begin position="252"/>
        <end position="273"/>
    </location>
</feature>
<feature type="transmembrane region" description="Helical" evidence="6">
    <location>
        <begin position="405"/>
        <end position="436"/>
    </location>
</feature>
<accession>H1XRS5</accession>
<evidence type="ECO:0000313" key="9">
    <source>
        <dbReference type="EMBL" id="EHO41285.1"/>
    </source>
</evidence>
<feature type="transmembrane region" description="Helical" evidence="6">
    <location>
        <begin position="448"/>
        <end position="469"/>
    </location>
</feature>